<dbReference type="Proteomes" id="UP000516437">
    <property type="component" value="Chromosome 4"/>
</dbReference>
<protein>
    <submittedName>
        <fullName evidence="1">Uncharacterized protein</fullName>
    </submittedName>
</protein>
<proteinExistence type="predicted"/>
<accession>A0A6A1VS78</accession>
<comment type="caution">
    <text evidence="1">The sequence shown here is derived from an EMBL/GenBank/DDBJ whole genome shotgun (WGS) entry which is preliminary data.</text>
</comment>
<sequence>MTPEEVWKEVTGADMTVPSTLICHRDMIAFFRMVHLIIVWDVAPKHHLSELSFERGLLLVMVARRTPIDLLALIV</sequence>
<dbReference type="EMBL" id="RXIC02000022">
    <property type="protein sequence ID" value="KAB1215822.1"/>
    <property type="molecule type" value="Genomic_DNA"/>
</dbReference>
<evidence type="ECO:0000313" key="1">
    <source>
        <dbReference type="EMBL" id="KAB1215822.1"/>
    </source>
</evidence>
<gene>
    <name evidence="1" type="ORF">CJ030_MR4G010964</name>
</gene>
<dbReference type="OrthoDB" id="1102012at2759"/>
<reference evidence="1 2" key="1">
    <citation type="journal article" date="2019" name="Plant Biotechnol. J.">
        <title>The red bayberry genome and genetic basis of sex determination.</title>
        <authorList>
            <person name="Jia H.M."/>
            <person name="Jia H.J."/>
            <person name="Cai Q.L."/>
            <person name="Wang Y."/>
            <person name="Zhao H.B."/>
            <person name="Yang W.F."/>
            <person name="Wang G.Y."/>
            <person name="Li Y.H."/>
            <person name="Zhan D.L."/>
            <person name="Shen Y.T."/>
            <person name="Niu Q.F."/>
            <person name="Chang L."/>
            <person name="Qiu J."/>
            <person name="Zhao L."/>
            <person name="Xie H.B."/>
            <person name="Fu W.Y."/>
            <person name="Jin J."/>
            <person name="Li X.W."/>
            <person name="Jiao Y."/>
            <person name="Zhou C.C."/>
            <person name="Tu T."/>
            <person name="Chai C.Y."/>
            <person name="Gao J.L."/>
            <person name="Fan L.J."/>
            <person name="van de Weg E."/>
            <person name="Wang J.Y."/>
            <person name="Gao Z.S."/>
        </authorList>
    </citation>
    <scope>NUCLEOTIDE SEQUENCE [LARGE SCALE GENOMIC DNA]</scope>
    <source>
        <tissue evidence="1">Leaves</tissue>
    </source>
</reference>
<name>A0A6A1VS78_9ROSI</name>
<dbReference type="AlphaFoldDB" id="A0A6A1VS78"/>
<evidence type="ECO:0000313" key="2">
    <source>
        <dbReference type="Proteomes" id="UP000516437"/>
    </source>
</evidence>
<organism evidence="1 2">
    <name type="scientific">Morella rubra</name>
    <name type="common">Chinese bayberry</name>
    <dbReference type="NCBI Taxonomy" id="262757"/>
    <lineage>
        <taxon>Eukaryota</taxon>
        <taxon>Viridiplantae</taxon>
        <taxon>Streptophyta</taxon>
        <taxon>Embryophyta</taxon>
        <taxon>Tracheophyta</taxon>
        <taxon>Spermatophyta</taxon>
        <taxon>Magnoliopsida</taxon>
        <taxon>eudicotyledons</taxon>
        <taxon>Gunneridae</taxon>
        <taxon>Pentapetalae</taxon>
        <taxon>rosids</taxon>
        <taxon>fabids</taxon>
        <taxon>Fagales</taxon>
        <taxon>Myricaceae</taxon>
        <taxon>Morella</taxon>
    </lineage>
</organism>
<keyword evidence="2" id="KW-1185">Reference proteome</keyword>